<organism evidence="2 3">
    <name type="scientific">Blautia liquoris</name>
    <dbReference type="NCBI Taxonomy" id="2779518"/>
    <lineage>
        <taxon>Bacteria</taxon>
        <taxon>Bacillati</taxon>
        <taxon>Bacillota</taxon>
        <taxon>Clostridia</taxon>
        <taxon>Lachnospirales</taxon>
        <taxon>Lachnospiraceae</taxon>
        <taxon>Blautia</taxon>
    </lineage>
</organism>
<proteinExistence type="predicted"/>
<dbReference type="GO" id="GO:0005886">
    <property type="term" value="C:plasma membrane"/>
    <property type="evidence" value="ECO:0007669"/>
    <property type="project" value="UniProtKB-SubCell"/>
</dbReference>
<dbReference type="EMBL" id="CP063304">
    <property type="protein sequence ID" value="QOV20938.1"/>
    <property type="molecule type" value="Genomic_DNA"/>
</dbReference>
<evidence type="ECO:0000313" key="3">
    <source>
        <dbReference type="Proteomes" id="UP000593601"/>
    </source>
</evidence>
<dbReference type="PANTHER" id="PTHR37305">
    <property type="entry name" value="INTEGRAL MEMBRANE PROTEIN-RELATED"/>
    <property type="match status" value="1"/>
</dbReference>
<evidence type="ECO:0000313" key="2">
    <source>
        <dbReference type="EMBL" id="QOV20938.1"/>
    </source>
</evidence>
<evidence type="ECO:0000256" key="1">
    <source>
        <dbReference type="SAM" id="Phobius"/>
    </source>
</evidence>
<keyword evidence="1" id="KW-0472">Membrane</keyword>
<dbReference type="GO" id="GO:0140359">
    <property type="term" value="F:ABC-type transporter activity"/>
    <property type="evidence" value="ECO:0007669"/>
    <property type="project" value="InterPro"/>
</dbReference>
<protein>
    <submittedName>
        <fullName evidence="2">ABC transporter permease subunit</fullName>
    </submittedName>
</protein>
<sequence>MKQNIKSNYILTIAIVAVMCMMSVVSTYATSIMEESNKRMDTQEAQADFYSYLYIMASYNEAAGTNLSYDDFEKADDTASYEAAFEMANQQSDKMHLTTKGLKKAAAALKKTDVSIDTYVHEFEYTYALGQVKGCFTGKDLDMEDLVSTMFETMGIDPDMMDTLANMDTTAMFNQMDYTIMGLLPIFIFIVVVGNSLVVDQVDRGSMAYVLSTPTKRSAVANTQAIFLIATPFLMIAVTCASRLIASHIFLDSVNTKVVLVMYLGMYILVEAICGICFLGSCIFNQSRKAMGFGGGITVWFFIASLLGLFGSKDMVKMGFGAKQLDYFNNMTLVGLYDVKAISTVGNGSVNHAFIWKLAVLAAIAVVCYMAGAIRFQKKDLPL</sequence>
<feature type="transmembrane region" description="Helical" evidence="1">
    <location>
        <begin position="178"/>
        <end position="199"/>
    </location>
</feature>
<dbReference type="Pfam" id="PF12679">
    <property type="entry name" value="ABC2_membrane_2"/>
    <property type="match status" value="1"/>
</dbReference>
<dbReference type="Proteomes" id="UP000593601">
    <property type="component" value="Chromosome"/>
</dbReference>
<name>A0A7M2RLC3_9FIRM</name>
<reference evidence="2 3" key="1">
    <citation type="submission" date="2020-10" db="EMBL/GenBank/DDBJ databases">
        <title>Blautia liquoris sp.nov., isolated from the mud in a fermentation cellar used for the production of Chinese strong-flavoured liquor.</title>
        <authorList>
            <person name="Lu L."/>
        </authorList>
    </citation>
    <scope>NUCLEOTIDE SEQUENCE [LARGE SCALE GENOMIC DNA]</scope>
    <source>
        <strain evidence="2 3">LZLJ-3</strain>
    </source>
</reference>
<keyword evidence="1" id="KW-1133">Transmembrane helix</keyword>
<gene>
    <name evidence="2" type="ORF">INP51_05440</name>
</gene>
<dbReference type="AlphaFoldDB" id="A0A7M2RLC3"/>
<feature type="transmembrane region" description="Helical" evidence="1">
    <location>
        <begin position="225"/>
        <end position="246"/>
    </location>
</feature>
<accession>A0A7M2RLC3</accession>
<feature type="transmembrane region" description="Helical" evidence="1">
    <location>
        <begin position="291"/>
        <end position="310"/>
    </location>
</feature>
<dbReference type="PANTHER" id="PTHR37305:SF2">
    <property type="entry name" value="BACITRACIN TRANSPORT PERMEASE PROTEIN BCRB"/>
    <property type="match status" value="1"/>
</dbReference>
<keyword evidence="3" id="KW-1185">Reference proteome</keyword>
<keyword evidence="1" id="KW-0812">Transmembrane</keyword>
<feature type="transmembrane region" description="Helical" evidence="1">
    <location>
        <begin position="9"/>
        <end position="29"/>
    </location>
</feature>
<feature type="transmembrane region" description="Helical" evidence="1">
    <location>
        <begin position="354"/>
        <end position="374"/>
    </location>
</feature>
<dbReference type="KEGG" id="bliq:INP51_05440"/>
<feature type="transmembrane region" description="Helical" evidence="1">
    <location>
        <begin position="258"/>
        <end position="279"/>
    </location>
</feature>